<dbReference type="Pfam" id="PF01300">
    <property type="entry name" value="Sua5_yciO_yrdC"/>
    <property type="match status" value="1"/>
</dbReference>
<dbReference type="SUPFAM" id="SSF55821">
    <property type="entry name" value="YrdC/RibB"/>
    <property type="match status" value="1"/>
</dbReference>
<dbReference type="RefSeq" id="WP_013126204.1">
    <property type="nucleotide sequence ID" value="NC_014158.1"/>
</dbReference>
<accession>D5UY66</accession>
<evidence type="ECO:0000313" key="3">
    <source>
        <dbReference type="Proteomes" id="UP000001213"/>
    </source>
</evidence>
<reference evidence="2 3" key="2">
    <citation type="journal article" date="2011" name="Stand. Genomic Sci.">
        <title>Complete genome sequence of Tsukamurella paurometabola type strain (no. 33).</title>
        <authorList>
            <person name="Munk A.C."/>
            <person name="Lapidus A."/>
            <person name="Lucas S."/>
            <person name="Nolan M."/>
            <person name="Tice H."/>
            <person name="Cheng J.F."/>
            <person name="Del Rio T.G."/>
            <person name="Goodwin L."/>
            <person name="Pitluck S."/>
            <person name="Liolios K."/>
            <person name="Huntemann M."/>
            <person name="Ivanova N."/>
            <person name="Mavromatis K."/>
            <person name="Mikhailova N."/>
            <person name="Pati A."/>
            <person name="Chen A."/>
            <person name="Palaniappan K."/>
            <person name="Tapia R."/>
            <person name="Han C."/>
            <person name="Land M."/>
            <person name="Hauser L."/>
            <person name="Chang Y.J."/>
            <person name="Jeffries C.D."/>
            <person name="Brettin T."/>
            <person name="Yasawong M."/>
            <person name="Brambilla E.M."/>
            <person name="Rohde M."/>
            <person name="Sikorski J."/>
            <person name="Goker M."/>
            <person name="Detter J.C."/>
            <person name="Woyke T."/>
            <person name="Bristow J."/>
            <person name="Eisen J.A."/>
            <person name="Markowitz V."/>
            <person name="Hugenholtz P."/>
            <person name="Kyrpides N.C."/>
            <person name="Klenk H.P."/>
        </authorList>
    </citation>
    <scope>NUCLEOTIDE SEQUENCE [LARGE SCALE GENOMIC DNA]</scope>
    <source>
        <strain evidence="3">ATCC 8368 / DSM 20162 / CCUG 35730 / CIP 100753 / JCM 10117 / KCTC 9821 / NBRC 16120 / NCIMB 702349 / NCTC 13040</strain>
    </source>
</reference>
<dbReference type="PROSITE" id="PS51163">
    <property type="entry name" value="YRDC"/>
    <property type="match status" value="1"/>
</dbReference>
<dbReference type="AlphaFoldDB" id="D5UY66"/>
<dbReference type="InterPro" id="IPR017945">
    <property type="entry name" value="DHBP_synth_RibB-like_a/b_dom"/>
</dbReference>
<dbReference type="KEGG" id="tpr:Tpau_1551"/>
<dbReference type="STRING" id="521096.Tpau_1551"/>
<evidence type="ECO:0000313" key="2">
    <source>
        <dbReference type="EMBL" id="ADG78173.1"/>
    </source>
</evidence>
<evidence type="ECO:0000259" key="1">
    <source>
        <dbReference type="PROSITE" id="PS51163"/>
    </source>
</evidence>
<dbReference type="Gene3D" id="3.90.870.10">
    <property type="entry name" value="DHBP synthase"/>
    <property type="match status" value="1"/>
</dbReference>
<dbReference type="GO" id="GO:0003725">
    <property type="term" value="F:double-stranded RNA binding"/>
    <property type="evidence" value="ECO:0007669"/>
    <property type="project" value="InterPro"/>
</dbReference>
<dbReference type="InterPro" id="IPR006070">
    <property type="entry name" value="Sua5-like_dom"/>
</dbReference>
<feature type="domain" description="YrdC-like" evidence="1">
    <location>
        <begin position="11"/>
        <end position="213"/>
    </location>
</feature>
<sequence length="258" mass="28784">MHATSIARWDAQSEEAAVELLASEGHLIVSPTKVGYILAATDGAGLERKFAAKQRKRTKPGVVLCSSLEQLAELAELNDEVAELYRVHWDQDILLGCILPWRPDALASFPDSVARDLATDLRQTSCFVIRFGRPTENIARRLWEDHRRLMFASSANPSGMGNRGVVEGIGDRIRDEADLIIEADEYVRSIQPDTEARHEQGVMVSFVDAEGKLVPVQRRQRSITPAPAMIRGGLQQDEIMANLAGIFPSWDFRHGDYY</sequence>
<dbReference type="Proteomes" id="UP000001213">
    <property type="component" value="Chromosome"/>
</dbReference>
<reference evidence="3" key="1">
    <citation type="submission" date="2010-03" db="EMBL/GenBank/DDBJ databases">
        <title>The complete chromosome of Tsukamurella paurometabola DSM 20162.</title>
        <authorList>
            <consortium name="US DOE Joint Genome Institute (JGI-PGF)"/>
            <person name="Lucas S."/>
            <person name="Copeland A."/>
            <person name="Lapidus A."/>
            <person name="Glavina del Rio T."/>
            <person name="Dalin E."/>
            <person name="Tice H."/>
            <person name="Bruce D."/>
            <person name="Goodwin L."/>
            <person name="Pitluck S."/>
            <person name="Kyrpides N."/>
            <person name="Mavromatis K."/>
            <person name="Ivanova N."/>
            <person name="Mikhailova N."/>
            <person name="Munk A.C."/>
            <person name="Brettin T."/>
            <person name="Detter J.C."/>
            <person name="Tapia R."/>
            <person name="Han C."/>
            <person name="Larimer F."/>
            <person name="Land M."/>
            <person name="Hauser L."/>
            <person name="Markowitz V."/>
            <person name="Cheng J.-F."/>
            <person name="Hugenholtz P."/>
            <person name="Woyke T."/>
            <person name="Wu D."/>
            <person name="Jando M."/>
            <person name="Brambilla E."/>
            <person name="Klenk H.-P."/>
            <person name="Eisen J.A."/>
        </authorList>
    </citation>
    <scope>NUCLEOTIDE SEQUENCE [LARGE SCALE GENOMIC DNA]</scope>
    <source>
        <strain evidence="3">ATCC 8368 / DSM 20162 / CCUG 35730 / CIP 100753 / JCM 10117 / KCTC 9821 / NBRC 16120 / NCIMB 702349 / NCTC 13040</strain>
    </source>
</reference>
<proteinExistence type="predicted"/>
<organism evidence="2 3">
    <name type="scientific">Tsukamurella paurometabola (strain ATCC 8368 / DSM 20162 / CCUG 35730 / CIP 100753 / JCM 10117 / KCTC 9821 / NBRC 16120 / NCIMB 702349 / NCTC 13040)</name>
    <name type="common">Corynebacterium paurometabolum</name>
    <dbReference type="NCBI Taxonomy" id="521096"/>
    <lineage>
        <taxon>Bacteria</taxon>
        <taxon>Bacillati</taxon>
        <taxon>Actinomycetota</taxon>
        <taxon>Actinomycetes</taxon>
        <taxon>Mycobacteriales</taxon>
        <taxon>Tsukamurellaceae</taxon>
        <taxon>Tsukamurella</taxon>
    </lineage>
</organism>
<dbReference type="HOGENOM" id="CLU_1068318_0_0_11"/>
<keyword evidence="3" id="KW-1185">Reference proteome</keyword>
<name>D5UY66_TSUPD</name>
<protein>
    <recommendedName>
        <fullName evidence="1">YrdC-like domain-containing protein</fullName>
    </recommendedName>
</protein>
<dbReference type="EMBL" id="CP001966">
    <property type="protein sequence ID" value="ADG78173.1"/>
    <property type="molecule type" value="Genomic_DNA"/>
</dbReference>
<dbReference type="eggNOG" id="COG0009">
    <property type="taxonomic scope" value="Bacteria"/>
</dbReference>
<gene>
    <name evidence="2" type="ordered locus">Tpau_1551</name>
</gene>